<organism evidence="1 2">
    <name type="scientific">Cnuibacter physcomitrellae</name>
    <dbReference type="NCBI Taxonomy" id="1619308"/>
    <lineage>
        <taxon>Bacteria</taxon>
        <taxon>Bacillati</taxon>
        <taxon>Actinomycetota</taxon>
        <taxon>Actinomycetes</taxon>
        <taxon>Micrococcales</taxon>
        <taxon>Microbacteriaceae</taxon>
        <taxon>Cnuibacter</taxon>
    </lineage>
</organism>
<sequence length="301" mass="32114">MVAQLDAVFRGFDEVTRATPAERAELEGLRDAVVAALLDSGAAVTTLDVGSYRRGTEIGGSSHWDLLAVLAPGRRPSLGQALDVLRSAVPDGVAEVVPVNGAATAAGTTVGAGADSLLVRRTPADMTGVRIIPAIESGTRAASDTVLLPDAARRWVAARPAARDALLDRIDADGSLRRLIRLVLAWKHRFAVPLSSYWLETAVLRQALQQRSFDPLWDLCWILEQAVDDDLSAIPDPTSPSGRQPVRPAATLARRIELQYVVEAAARRVRDAVDAYLDDDADAVIAALRDVLGQDVPPVTV</sequence>
<dbReference type="EMBL" id="CP020715">
    <property type="protein sequence ID" value="ARJ06425.1"/>
    <property type="molecule type" value="Genomic_DNA"/>
</dbReference>
<dbReference type="RefSeq" id="WP_085020563.1">
    <property type="nucleotide sequence ID" value="NZ_BMHD01000001.1"/>
</dbReference>
<evidence type="ECO:0000313" key="1">
    <source>
        <dbReference type="EMBL" id="ARJ06425.1"/>
    </source>
</evidence>
<gene>
    <name evidence="1" type="ORF">B5808_15280</name>
</gene>
<name>A0A1X9LMJ1_9MICO</name>
<keyword evidence="2" id="KW-1185">Reference proteome</keyword>
<dbReference type="STRING" id="1619308.B5808_15280"/>
<proteinExistence type="predicted"/>
<protein>
    <submittedName>
        <fullName evidence="1">Uncharacterized protein</fullName>
    </submittedName>
</protein>
<dbReference type="AlphaFoldDB" id="A0A1X9LMJ1"/>
<accession>A0A1X9LMJ1</accession>
<reference evidence="1 2" key="1">
    <citation type="submission" date="2017-04" db="EMBL/GenBank/DDBJ databases">
        <authorList>
            <person name="Afonso C.L."/>
            <person name="Miller P.J."/>
            <person name="Scott M.A."/>
            <person name="Spackman E."/>
            <person name="Goraichik I."/>
            <person name="Dimitrov K.M."/>
            <person name="Suarez D.L."/>
            <person name="Swayne D.E."/>
        </authorList>
    </citation>
    <scope>NUCLEOTIDE SEQUENCE [LARGE SCALE GENOMIC DNA]</scope>
    <source>
        <strain evidence="2">XA(T)</strain>
    </source>
</reference>
<evidence type="ECO:0000313" key="2">
    <source>
        <dbReference type="Proteomes" id="UP000192775"/>
    </source>
</evidence>
<dbReference type="KEGG" id="cphy:B5808_15280"/>
<dbReference type="Proteomes" id="UP000192775">
    <property type="component" value="Chromosome"/>
</dbReference>